<feature type="domain" description="C2H2-type" evidence="14">
    <location>
        <begin position="1817"/>
        <end position="1846"/>
    </location>
</feature>
<dbReference type="InterPro" id="IPR013087">
    <property type="entry name" value="Znf_C2H2_type"/>
</dbReference>
<dbReference type="PROSITE" id="PS50157">
    <property type="entry name" value="ZINC_FINGER_C2H2_2"/>
    <property type="match status" value="10"/>
</dbReference>
<feature type="compositionally biased region" description="Basic and acidic residues" evidence="12">
    <location>
        <begin position="14"/>
        <end position="35"/>
    </location>
</feature>
<dbReference type="Gene3D" id="1.10.10.60">
    <property type="entry name" value="Homeodomain-like"/>
    <property type="match status" value="4"/>
</dbReference>
<protein>
    <submittedName>
        <fullName evidence="15">Zinc finger protein 782-like 4</fullName>
    </submittedName>
</protein>
<evidence type="ECO:0000256" key="1">
    <source>
        <dbReference type="ARBA" id="ARBA00004123"/>
    </source>
</evidence>
<feature type="compositionally biased region" description="Basic residues" evidence="12">
    <location>
        <begin position="1"/>
        <end position="13"/>
    </location>
</feature>
<feature type="region of interest" description="Disordered" evidence="12">
    <location>
        <begin position="479"/>
        <end position="512"/>
    </location>
</feature>
<evidence type="ECO:0000256" key="3">
    <source>
        <dbReference type="ARBA" id="ARBA00022737"/>
    </source>
</evidence>
<feature type="region of interest" description="Disordered" evidence="12">
    <location>
        <begin position="1998"/>
        <end position="2061"/>
    </location>
</feature>
<feature type="domain" description="C2H2-type" evidence="14">
    <location>
        <begin position="1252"/>
        <end position="1279"/>
    </location>
</feature>
<feature type="compositionally biased region" description="Acidic residues" evidence="12">
    <location>
        <begin position="1307"/>
        <end position="1318"/>
    </location>
</feature>
<dbReference type="CDD" id="cd00086">
    <property type="entry name" value="homeodomain"/>
    <property type="match status" value="5"/>
</dbReference>
<feature type="region of interest" description="Disordered" evidence="12">
    <location>
        <begin position="364"/>
        <end position="385"/>
    </location>
</feature>
<sequence>MKKRQRSKRKKSMEKKQAQEQILEREAEIVVKREELEEEEEEEKENPVEEAKSAKVVVIKQEKEEEEDEEGEREASPPPSTSTVPQEAVVAQLNQLQQTVVSHILQYQAGVMAQFQQLQQQMLSQLSSNTTTMPQITITPQVKNERKRPASSMSNNSENREESGQVGEMHFKRKRTAFNEKQYKVLETTFEHNNFPEPIDQHCIALRIKTPYRSIKMWFQNRRASIRKRLSPKEKGASPGDNKVIKNASDPDARWYCTLCPSTFIAKKFLDSHKEAHERETLYCPHCNMGFTHRVLLDTHKISKCSSKTGVDLTHLEDECGDNSDLQGKRNIKKIRKDSAINQQNSATQLQAALPLLLLQRLQKQQQQQQESPSSPPPLIDPTTLSQLQDNPLIIKQQQQRLMQQLLLAQLQQAQKVKLKSKDSEKEAKEMQEEADQTEKENEPEEKQQNEEDEENEMQQLQLQLQQQIQQQLLLQHQTQQQEEAEEPKGSLTLGGLTIFPVPASSSEENKVRVKKEVKDPALEKQPSTLQDQITAILQSHGLKSTWKTPTGIKPDPDAASEAFRERESMQEQIEAILRHQEEQRRKIEKNNEADATDDTDLNNMKRHRRRTTVFNEVQLRTLYLHFTYFNSKEKPYKCRDCGMSFAMLTFLVKHSMRHNGDTDQDASVRTCPLCLQKWNKEVFASHLKSRHNVNLSLVDEKMGGALMCYLCEETFSDQESLMIHKHKHLKDDYGDPPQCSECKTTFVNAICLEAHMETHRHHEWNYKCNLCGAIFLDKILLTSHRMGHGVPLAPVSTIDRSRSQLQHTSVRAIHARARKTVASAITSLNNSPENIEATSETDSVKSECSVPSNTPVSSPSTHKTSITPTSTFTAIVSPPILPGTPPCTAVTSSSLSNLPFNSSSGPVSYVKLIPVQLVPVNSINNTQMGQKTTSFTTVTSGGITTPTTTFISVPVSLKGSTETNPILNYLLEATSPPPAKVVDNKPHTKKQKNKTLPNLIPISQNSILPLKEINVDGIQKIPPQINKTKKTKEIKNGISVVSENSGKGVDVDSDGVTKETNCHISSEGLKNTAENNDAQDQVNSQGEQGALQVPSKKRYVPILPMIPIQVTSQELPTPTTTEITTTTPQRSRRSRNVPNKRLWQTLDLVGCKRRTPTYFTGNQREILEAHFDHDNFPEPGEQLAISIQLGVDYAVVKTWFQNTRKNYRKQLREEDNYEGDGPYHCHKCNVSYITKKTLSEHYEKHKIETSYHCGECRVFFSHAAVFNTHLMRHMSKAAENKKKKYGACTPIRIAPNRMETSQTYEGDNESTSDSDSQDEGKDGSPDSNGLELVARSWEDSMDDVSEDVDDYHPIMAVECILDNSSEEDYETEAASESPVKKDGHKCSSCEESFASLIALKEHYPLKCIHTKTLRKPGEWRRKKSLRGKRKQKVGNEIRCFECHLVFPDRVSFLEHFNLSRCSIGRQRIEYTDKEQAILLTHYEENNFPMPSGMSLLARRLGVRYRQIMHWFQNRRSKDRKQQKESKYPPVECQNCKASFVTDANLKRHQEVVHDRANKPVLEFLCPDPGCDAVFSNGDLLVTHRLVHEVDNGTDQNEDEVSVGHKLPESPHWKNFTVLEAHYSDNNFPDPMDIGFIARRLDVDPLHIHLWFKERRSQHIHKLEENKLEGREDEAGVTSQKAVSKLCFICNAAFISQTDLDCHREMHKSSWAQVCSVCGKQYSNVIALETHMIRHGIEVKHESEQSSASKLLKTSNAPLSLTQTKILHTHYEHNNFPGPAEAWLVAKRLGLKPKRVKHWFQNKRGKDRRAINITNPYSCICSLCGAAFVCELFLENHKKLHKSNDTFPCEQCGAVFYSAVLRETHLLNHNLVSESKAFFKDTPDGARNLLTEGQEEMLDIVEFEESDGSEPELEIDDTETIEEEADNIERKADSRLGYAKVTPDELENAVKSITGLLEADQKDTKNGLKETTDTEDEEDDASCKSDMEVSRYLAEEISESHSAIAEEKTSQVPEKKIIREEVFFDDNTDSDDDDDDEPRLKIVSAYTISPDTEDLELEESS</sequence>
<feature type="DNA-binding region" description="Homeobox" evidence="10">
    <location>
        <begin position="1621"/>
        <end position="1663"/>
    </location>
</feature>
<feature type="region of interest" description="Disordered" evidence="12">
    <location>
        <begin position="1964"/>
        <end position="1986"/>
    </location>
</feature>
<feature type="DNA-binding region" description="Homeobox" evidence="10">
    <location>
        <begin position="1153"/>
        <end position="1212"/>
    </location>
</feature>
<dbReference type="InterPro" id="IPR036236">
    <property type="entry name" value="Znf_C2H2_sf"/>
</dbReference>
<dbReference type="InterPro" id="IPR017970">
    <property type="entry name" value="Homeobox_CS"/>
</dbReference>
<evidence type="ECO:0000256" key="10">
    <source>
        <dbReference type="PROSITE-ProRule" id="PRU00108"/>
    </source>
</evidence>
<feature type="compositionally biased region" description="Low complexity" evidence="12">
    <location>
        <begin position="850"/>
        <end position="862"/>
    </location>
</feature>
<reference evidence="15" key="1">
    <citation type="journal article" date="2021" name="Sci. Adv.">
        <title>The American lobster genome reveals insights on longevity, neural, and immune adaptations.</title>
        <authorList>
            <person name="Polinski J.M."/>
            <person name="Zimin A.V."/>
            <person name="Clark K.F."/>
            <person name="Kohn A.B."/>
            <person name="Sadowski N."/>
            <person name="Timp W."/>
            <person name="Ptitsyn A."/>
            <person name="Khanna P."/>
            <person name="Romanova D.Y."/>
            <person name="Williams P."/>
            <person name="Greenwood S.J."/>
            <person name="Moroz L.L."/>
            <person name="Walt D.R."/>
            <person name="Bodnar A.G."/>
        </authorList>
    </citation>
    <scope>NUCLEOTIDE SEQUENCE</scope>
    <source>
        <strain evidence="15">GMGI-L3</strain>
    </source>
</reference>
<feature type="domain" description="C2H2-type" evidence="14">
    <location>
        <begin position="1224"/>
        <end position="1251"/>
    </location>
</feature>
<dbReference type="SMART" id="SM00389">
    <property type="entry name" value="HOX"/>
    <property type="match status" value="5"/>
</dbReference>
<feature type="region of interest" description="Disordered" evidence="12">
    <location>
        <begin position="545"/>
        <end position="569"/>
    </location>
</feature>
<dbReference type="GO" id="GO:0005634">
    <property type="term" value="C:nucleus"/>
    <property type="evidence" value="ECO:0007669"/>
    <property type="project" value="UniProtKB-SubCell"/>
</dbReference>
<evidence type="ECO:0000256" key="5">
    <source>
        <dbReference type="ARBA" id="ARBA00022833"/>
    </source>
</evidence>
<feature type="domain" description="C2H2-type" evidence="14">
    <location>
        <begin position="1564"/>
        <end position="1593"/>
    </location>
</feature>
<feature type="domain" description="C2H2-type" evidence="14">
    <location>
        <begin position="255"/>
        <end position="282"/>
    </location>
</feature>
<evidence type="ECO:0000256" key="12">
    <source>
        <dbReference type="SAM" id="MobiDB-lite"/>
    </source>
</evidence>
<feature type="compositionally biased region" description="Polar residues" evidence="12">
    <location>
        <begin position="1066"/>
        <end position="1088"/>
    </location>
</feature>
<dbReference type="GO" id="GO:0000981">
    <property type="term" value="F:DNA-binding transcription factor activity, RNA polymerase II-specific"/>
    <property type="evidence" value="ECO:0007669"/>
    <property type="project" value="InterPro"/>
</dbReference>
<feature type="compositionally biased region" description="Acidic residues" evidence="12">
    <location>
        <begin position="2051"/>
        <end position="2061"/>
    </location>
</feature>
<evidence type="ECO:0000256" key="11">
    <source>
        <dbReference type="RuleBase" id="RU000682"/>
    </source>
</evidence>
<evidence type="ECO:0000256" key="2">
    <source>
        <dbReference type="ARBA" id="ARBA00022723"/>
    </source>
</evidence>
<feature type="compositionally biased region" description="Basic and acidic residues" evidence="12">
    <location>
        <begin position="582"/>
        <end position="593"/>
    </location>
</feature>
<keyword evidence="16" id="KW-1185">Reference proteome</keyword>
<feature type="domain" description="Homeobox" evidence="13">
    <location>
        <begin position="169"/>
        <end position="229"/>
    </location>
</feature>
<dbReference type="PROSITE" id="PS00027">
    <property type="entry name" value="HOMEOBOX_1"/>
    <property type="match status" value="2"/>
</dbReference>
<dbReference type="SUPFAM" id="SSF46689">
    <property type="entry name" value="Homeodomain-like"/>
    <property type="match status" value="5"/>
</dbReference>
<feature type="compositionally biased region" description="Low complexity" evidence="12">
    <location>
        <begin position="364"/>
        <end position="373"/>
    </location>
</feature>
<feature type="DNA-binding region" description="Homeobox" evidence="10">
    <location>
        <begin position="171"/>
        <end position="230"/>
    </location>
</feature>
<feature type="region of interest" description="Disordered" evidence="12">
    <location>
        <begin position="1066"/>
        <end position="1092"/>
    </location>
</feature>
<evidence type="ECO:0000256" key="6">
    <source>
        <dbReference type="ARBA" id="ARBA00023125"/>
    </source>
</evidence>
<keyword evidence="3" id="KW-0677">Repeat</keyword>
<dbReference type="PROSITE" id="PS50071">
    <property type="entry name" value="HOMEOBOX_2"/>
    <property type="match status" value="5"/>
</dbReference>
<dbReference type="PANTHER" id="PTHR24379">
    <property type="entry name" value="KRAB AND ZINC FINGER DOMAIN-CONTAINING"/>
    <property type="match status" value="1"/>
</dbReference>
<keyword evidence="4 9" id="KW-0863">Zinc-finger</keyword>
<feature type="domain" description="C2H2-type" evidence="14">
    <location>
        <begin position="1385"/>
        <end position="1411"/>
    </location>
</feature>
<proteinExistence type="predicted"/>
<feature type="region of interest" description="Disordered" evidence="12">
    <location>
        <begin position="1297"/>
        <end position="1331"/>
    </location>
</feature>
<evidence type="ECO:0000259" key="13">
    <source>
        <dbReference type="PROSITE" id="PS50071"/>
    </source>
</evidence>
<feature type="compositionally biased region" description="Basic and acidic residues" evidence="12">
    <location>
        <begin position="2004"/>
        <end position="2022"/>
    </location>
</feature>
<comment type="subcellular location">
    <subcellularLocation>
        <location evidence="1 10 11">Nucleus</location>
    </subcellularLocation>
</comment>
<dbReference type="GO" id="GO:0008270">
    <property type="term" value="F:zinc ion binding"/>
    <property type="evidence" value="ECO:0007669"/>
    <property type="project" value="UniProtKB-KW"/>
</dbReference>
<dbReference type="EMBL" id="JAHLQT010033762">
    <property type="protein sequence ID" value="KAG7159184.1"/>
    <property type="molecule type" value="Genomic_DNA"/>
</dbReference>
<keyword evidence="2" id="KW-0479">Metal-binding</keyword>
<feature type="region of interest" description="Disordered" evidence="12">
    <location>
        <begin position="833"/>
        <end position="867"/>
    </location>
</feature>
<dbReference type="PROSITE" id="PS00028">
    <property type="entry name" value="ZINC_FINGER_C2H2_1"/>
    <property type="match status" value="13"/>
</dbReference>
<feature type="domain" description="Homeobox" evidence="13">
    <location>
        <begin position="1750"/>
        <end position="1810"/>
    </location>
</feature>
<dbReference type="InterPro" id="IPR001356">
    <property type="entry name" value="HD"/>
</dbReference>
<feature type="region of interest" description="Disordered" evidence="12">
    <location>
        <begin position="420"/>
        <end position="463"/>
    </location>
</feature>
<keyword evidence="5" id="KW-0862">Zinc</keyword>
<gene>
    <name evidence="15" type="primary">Znf782-L4</name>
    <name evidence="15" type="ORF">Hamer_G016573</name>
</gene>
<feature type="domain" description="Homeobox" evidence="13">
    <location>
        <begin position="1619"/>
        <end position="1662"/>
    </location>
</feature>
<name>A0A8J5MPQ8_HOMAM</name>
<dbReference type="PANTHER" id="PTHR24379:SF127">
    <property type="entry name" value="BLOODY FINGERS-RELATED"/>
    <property type="match status" value="1"/>
</dbReference>
<dbReference type="InterPro" id="IPR009057">
    <property type="entry name" value="Homeodomain-like_sf"/>
</dbReference>
<feature type="compositionally biased region" description="Basic and acidic residues" evidence="12">
    <location>
        <begin position="420"/>
        <end position="450"/>
    </location>
</feature>
<evidence type="ECO:0000313" key="16">
    <source>
        <dbReference type="Proteomes" id="UP000747542"/>
    </source>
</evidence>
<feature type="compositionally biased region" description="Acidic residues" evidence="12">
    <location>
        <begin position="2023"/>
        <end position="2037"/>
    </location>
</feature>
<feature type="domain" description="Homeobox" evidence="13">
    <location>
        <begin position="1151"/>
        <end position="1211"/>
    </location>
</feature>
<feature type="DNA-binding region" description="Homeobox" evidence="10">
    <location>
        <begin position="1752"/>
        <end position="1811"/>
    </location>
</feature>
<feature type="region of interest" description="Disordered" evidence="12">
    <location>
        <begin position="1"/>
        <end position="86"/>
    </location>
</feature>
<evidence type="ECO:0000313" key="15">
    <source>
        <dbReference type="EMBL" id="KAG7159184.1"/>
    </source>
</evidence>
<evidence type="ECO:0000256" key="7">
    <source>
        <dbReference type="ARBA" id="ARBA00023155"/>
    </source>
</evidence>
<feature type="region of interest" description="Disordered" evidence="12">
    <location>
        <begin position="1116"/>
        <end position="1137"/>
    </location>
</feature>
<feature type="region of interest" description="Disordered" evidence="12">
    <location>
        <begin position="582"/>
        <end position="605"/>
    </location>
</feature>
<dbReference type="Pfam" id="PF00046">
    <property type="entry name" value="Homeodomain"/>
    <property type="match status" value="4"/>
</dbReference>
<comment type="caution">
    <text evidence="15">The sequence shown here is derived from an EMBL/GenBank/DDBJ whole genome shotgun (WGS) entry which is preliminary data.</text>
</comment>
<keyword evidence="8 10" id="KW-0539">Nucleus</keyword>
<evidence type="ECO:0000259" key="14">
    <source>
        <dbReference type="PROSITE" id="PS50157"/>
    </source>
</evidence>
<dbReference type="GO" id="GO:0000977">
    <property type="term" value="F:RNA polymerase II transcription regulatory region sequence-specific DNA binding"/>
    <property type="evidence" value="ECO:0007669"/>
    <property type="project" value="TreeGrafter"/>
</dbReference>
<evidence type="ECO:0000256" key="4">
    <source>
        <dbReference type="ARBA" id="ARBA00022771"/>
    </source>
</evidence>
<dbReference type="SUPFAM" id="SSF57667">
    <property type="entry name" value="beta-beta-alpha zinc fingers"/>
    <property type="match status" value="5"/>
</dbReference>
<evidence type="ECO:0000256" key="9">
    <source>
        <dbReference type="PROSITE-ProRule" id="PRU00042"/>
    </source>
</evidence>
<keyword evidence="6 10" id="KW-0238">DNA-binding</keyword>
<organism evidence="15 16">
    <name type="scientific">Homarus americanus</name>
    <name type="common">American lobster</name>
    <dbReference type="NCBI Taxonomy" id="6706"/>
    <lineage>
        <taxon>Eukaryota</taxon>
        <taxon>Metazoa</taxon>
        <taxon>Ecdysozoa</taxon>
        <taxon>Arthropoda</taxon>
        <taxon>Crustacea</taxon>
        <taxon>Multicrustacea</taxon>
        <taxon>Malacostraca</taxon>
        <taxon>Eumalacostraca</taxon>
        <taxon>Eucarida</taxon>
        <taxon>Decapoda</taxon>
        <taxon>Pleocyemata</taxon>
        <taxon>Astacidea</taxon>
        <taxon>Nephropoidea</taxon>
        <taxon>Nephropidae</taxon>
        <taxon>Homarus</taxon>
    </lineage>
</organism>
<feature type="DNA-binding region" description="Homeobox" evidence="10">
    <location>
        <begin position="1468"/>
        <end position="1523"/>
    </location>
</feature>
<accession>A0A8J5MPQ8</accession>
<dbReference type="Gene3D" id="3.30.160.60">
    <property type="entry name" value="Classic Zinc Finger"/>
    <property type="match status" value="6"/>
</dbReference>
<feature type="domain" description="Homeobox" evidence="13">
    <location>
        <begin position="1466"/>
        <end position="1522"/>
    </location>
</feature>
<feature type="domain" description="C2H2-type" evidence="14">
    <location>
        <begin position="1531"/>
        <end position="1559"/>
    </location>
</feature>
<feature type="compositionally biased region" description="Polar residues" evidence="12">
    <location>
        <begin position="833"/>
        <end position="842"/>
    </location>
</feature>
<evidence type="ECO:0000256" key="8">
    <source>
        <dbReference type="ARBA" id="ARBA00023242"/>
    </source>
</evidence>
<feature type="domain" description="C2H2-type" evidence="14">
    <location>
        <begin position="637"/>
        <end position="664"/>
    </location>
</feature>
<feature type="region of interest" description="Disordered" evidence="12">
    <location>
        <begin position="140"/>
        <end position="167"/>
    </location>
</feature>
<feature type="compositionally biased region" description="Low complexity" evidence="12">
    <location>
        <begin position="1117"/>
        <end position="1130"/>
    </location>
</feature>
<keyword evidence="7 10" id="KW-0371">Homeobox</keyword>
<dbReference type="Proteomes" id="UP000747542">
    <property type="component" value="Unassembled WGS sequence"/>
</dbReference>
<dbReference type="SMART" id="SM00355">
    <property type="entry name" value="ZnF_C2H2"/>
    <property type="match status" value="17"/>
</dbReference>
<feature type="domain" description="C2H2-type" evidence="14">
    <location>
        <begin position="707"/>
        <end position="734"/>
    </location>
</feature>
<feature type="domain" description="C2H2-type" evidence="14">
    <location>
        <begin position="767"/>
        <end position="789"/>
    </location>
</feature>